<proteinExistence type="predicted"/>
<dbReference type="AlphaFoldDB" id="A0A453LJ96"/>
<reference evidence="1" key="3">
    <citation type="journal article" date="2017" name="Nature">
        <title>Genome sequence of the progenitor of the wheat D genome Aegilops tauschii.</title>
        <authorList>
            <person name="Luo M.C."/>
            <person name="Gu Y.Q."/>
            <person name="Puiu D."/>
            <person name="Wang H."/>
            <person name="Twardziok S.O."/>
            <person name="Deal K.R."/>
            <person name="Huo N."/>
            <person name="Zhu T."/>
            <person name="Wang L."/>
            <person name="Wang Y."/>
            <person name="McGuire P.E."/>
            <person name="Liu S."/>
            <person name="Long H."/>
            <person name="Ramasamy R.K."/>
            <person name="Rodriguez J.C."/>
            <person name="Van S.L."/>
            <person name="Yuan L."/>
            <person name="Wang Z."/>
            <person name="Xia Z."/>
            <person name="Xiao L."/>
            <person name="Anderson O.D."/>
            <person name="Ouyang S."/>
            <person name="Liang Y."/>
            <person name="Zimin A.V."/>
            <person name="Pertea G."/>
            <person name="Qi P."/>
            <person name="Bennetzen J.L."/>
            <person name="Dai X."/>
            <person name="Dawson M.W."/>
            <person name="Muller H.G."/>
            <person name="Kugler K."/>
            <person name="Rivarola-Duarte L."/>
            <person name="Spannagl M."/>
            <person name="Mayer K.F.X."/>
            <person name="Lu F.H."/>
            <person name="Bevan M.W."/>
            <person name="Leroy P."/>
            <person name="Li P."/>
            <person name="You F.M."/>
            <person name="Sun Q."/>
            <person name="Liu Z."/>
            <person name="Lyons E."/>
            <person name="Wicker T."/>
            <person name="Salzberg S.L."/>
            <person name="Devos K.M."/>
            <person name="Dvorak J."/>
        </authorList>
    </citation>
    <scope>NUCLEOTIDE SEQUENCE [LARGE SCALE GENOMIC DNA]</scope>
    <source>
        <strain evidence="1">cv. AL8/78</strain>
    </source>
</reference>
<dbReference type="Proteomes" id="UP000015105">
    <property type="component" value="Chromosome 5D"/>
</dbReference>
<organism evidence="1 2">
    <name type="scientific">Aegilops tauschii subsp. strangulata</name>
    <name type="common">Goatgrass</name>
    <dbReference type="NCBI Taxonomy" id="200361"/>
    <lineage>
        <taxon>Eukaryota</taxon>
        <taxon>Viridiplantae</taxon>
        <taxon>Streptophyta</taxon>
        <taxon>Embryophyta</taxon>
        <taxon>Tracheophyta</taxon>
        <taxon>Spermatophyta</taxon>
        <taxon>Magnoliopsida</taxon>
        <taxon>Liliopsida</taxon>
        <taxon>Poales</taxon>
        <taxon>Poaceae</taxon>
        <taxon>BOP clade</taxon>
        <taxon>Pooideae</taxon>
        <taxon>Triticodae</taxon>
        <taxon>Triticeae</taxon>
        <taxon>Triticinae</taxon>
        <taxon>Aegilops</taxon>
    </lineage>
</organism>
<evidence type="ECO:0000313" key="2">
    <source>
        <dbReference type="Proteomes" id="UP000015105"/>
    </source>
</evidence>
<reference evidence="1" key="4">
    <citation type="submission" date="2019-03" db="UniProtKB">
        <authorList>
            <consortium name="EnsemblPlants"/>
        </authorList>
    </citation>
    <scope>IDENTIFICATION</scope>
</reference>
<evidence type="ECO:0000313" key="1">
    <source>
        <dbReference type="EnsemblPlants" id="AET5Gv20803000.3"/>
    </source>
</evidence>
<reference evidence="2" key="2">
    <citation type="journal article" date="2017" name="Nat. Plants">
        <title>The Aegilops tauschii genome reveals multiple impacts of transposons.</title>
        <authorList>
            <person name="Zhao G."/>
            <person name="Zou C."/>
            <person name="Li K."/>
            <person name="Wang K."/>
            <person name="Li T."/>
            <person name="Gao L."/>
            <person name="Zhang X."/>
            <person name="Wang H."/>
            <person name="Yang Z."/>
            <person name="Liu X."/>
            <person name="Jiang W."/>
            <person name="Mao L."/>
            <person name="Kong X."/>
            <person name="Jiao Y."/>
            <person name="Jia J."/>
        </authorList>
    </citation>
    <scope>NUCLEOTIDE SEQUENCE [LARGE SCALE GENOMIC DNA]</scope>
    <source>
        <strain evidence="2">cv. AL8/78</strain>
    </source>
</reference>
<sequence length="65" mass="7040">YFCHSSRFYWSLAEEAQVAWELRRRGHNSGAKLGGGTIGGVLGGSASWNSNASSYHQPAVSPTKR</sequence>
<reference evidence="1" key="5">
    <citation type="journal article" date="2021" name="G3 (Bethesda)">
        <title>Aegilops tauschii genome assembly Aet v5.0 features greater sequence contiguity and improved annotation.</title>
        <authorList>
            <person name="Wang L."/>
            <person name="Zhu T."/>
            <person name="Rodriguez J.C."/>
            <person name="Deal K.R."/>
            <person name="Dubcovsky J."/>
            <person name="McGuire P.E."/>
            <person name="Lux T."/>
            <person name="Spannagl M."/>
            <person name="Mayer K.F.X."/>
            <person name="Baldrich P."/>
            <person name="Meyers B.C."/>
            <person name="Huo N."/>
            <person name="Gu Y.Q."/>
            <person name="Zhou H."/>
            <person name="Devos K.M."/>
            <person name="Bennetzen J.L."/>
            <person name="Unver T."/>
            <person name="Budak H."/>
            <person name="Gulick P.J."/>
            <person name="Galiba G."/>
            <person name="Kalapos B."/>
            <person name="Nelson D.R."/>
            <person name="Li P."/>
            <person name="You F.M."/>
            <person name="Luo M.C."/>
            <person name="Dvorak J."/>
        </authorList>
    </citation>
    <scope>NUCLEOTIDE SEQUENCE [LARGE SCALE GENOMIC DNA]</scope>
    <source>
        <strain evidence="1">cv. AL8/78</strain>
    </source>
</reference>
<protein>
    <submittedName>
        <fullName evidence="1">Uncharacterized protein</fullName>
    </submittedName>
</protein>
<accession>A0A453LJ96</accession>
<dbReference type="Gramene" id="AET5Gv20803000.3">
    <property type="protein sequence ID" value="AET5Gv20803000.3"/>
    <property type="gene ID" value="AET5Gv20803000"/>
</dbReference>
<name>A0A453LJ96_AEGTS</name>
<reference evidence="2" key="1">
    <citation type="journal article" date="2014" name="Science">
        <title>Ancient hybridizations among the ancestral genomes of bread wheat.</title>
        <authorList>
            <consortium name="International Wheat Genome Sequencing Consortium,"/>
            <person name="Marcussen T."/>
            <person name="Sandve S.R."/>
            <person name="Heier L."/>
            <person name="Spannagl M."/>
            <person name="Pfeifer M."/>
            <person name="Jakobsen K.S."/>
            <person name="Wulff B.B."/>
            <person name="Steuernagel B."/>
            <person name="Mayer K.F."/>
            <person name="Olsen O.A."/>
        </authorList>
    </citation>
    <scope>NUCLEOTIDE SEQUENCE [LARGE SCALE GENOMIC DNA]</scope>
    <source>
        <strain evidence="2">cv. AL8/78</strain>
    </source>
</reference>
<dbReference type="EnsemblPlants" id="AET5Gv20803000.3">
    <property type="protein sequence ID" value="AET5Gv20803000.3"/>
    <property type="gene ID" value="AET5Gv20803000"/>
</dbReference>
<keyword evidence="2" id="KW-1185">Reference proteome</keyword>